<dbReference type="Pfam" id="PF06776">
    <property type="entry name" value="IalB"/>
    <property type="match status" value="1"/>
</dbReference>
<evidence type="ECO:0000256" key="1">
    <source>
        <dbReference type="SAM" id="SignalP"/>
    </source>
</evidence>
<dbReference type="AlphaFoldDB" id="J0ZNZ7"/>
<dbReference type="InterPro" id="IPR010642">
    <property type="entry name" value="Invasion_prot_B"/>
</dbReference>
<dbReference type="Gene3D" id="2.60.40.1880">
    <property type="entry name" value="Invasion associated locus B (IalB) protein"/>
    <property type="match status" value="1"/>
</dbReference>
<evidence type="ECO:0000313" key="2">
    <source>
        <dbReference type="EMBL" id="EJF90293.1"/>
    </source>
</evidence>
<protein>
    <recommendedName>
        <fullName evidence="4">Invasion protein B</fullName>
    </recommendedName>
</protein>
<sequence>MRPLCLLKKMYLLFSVVFCFLTSFGLAQPLANEPSSPVHAKQFDDWFYRCNDVSQVNDKPIQQCEVVQLQQVKQGDETVTVLSIAIALTAPQKAGQKPSLLMTSITPLNVYLPSGLRFSINGKDIFKMTYRNCNQAGCWAQQKLDNKALTALKKSNEATGHFRLINGQNVNIKFSLKGFSSALNAFEKGEVLP</sequence>
<dbReference type="PATRIC" id="fig|1094558.3.peg.757"/>
<keyword evidence="1" id="KW-0732">Signal</keyword>
<keyword evidence="3" id="KW-1185">Reference proteome</keyword>
<comment type="caution">
    <text evidence="2">The sequence shown here is derived from an EMBL/GenBank/DDBJ whole genome shotgun (WGS) entry which is preliminary data.</text>
</comment>
<evidence type="ECO:0000313" key="3">
    <source>
        <dbReference type="Proteomes" id="UP000008952"/>
    </source>
</evidence>
<accession>J0ZNZ7</accession>
<feature type="chain" id="PRO_5003742227" description="Invasion protein B" evidence="1">
    <location>
        <begin position="28"/>
        <end position="193"/>
    </location>
</feature>
<reference evidence="2 3" key="1">
    <citation type="submission" date="2012-03" db="EMBL/GenBank/DDBJ databases">
        <title>The Genome Sequence of Bartonella tamiae Th239.</title>
        <authorList>
            <consortium name="The Broad Institute Genome Sequencing Platform"/>
            <consortium name="The Broad Institute Genome Sequencing Center for Infectious Disease"/>
            <person name="Feldgarden M."/>
            <person name="Kirby J."/>
            <person name="Kosoy M."/>
            <person name="Birtles R."/>
            <person name="Probert W.S."/>
            <person name="Chiaraviglio L."/>
            <person name="Young S.K."/>
            <person name="Zeng Q."/>
            <person name="Gargeya S."/>
            <person name="Fitzgerald M."/>
            <person name="Haas B."/>
            <person name="Abouelleil A."/>
            <person name="Alvarado L."/>
            <person name="Arachchi H.M."/>
            <person name="Berlin A."/>
            <person name="Chapman S.B."/>
            <person name="Gearin G."/>
            <person name="Goldberg J."/>
            <person name="Griggs A."/>
            <person name="Gujja S."/>
            <person name="Hansen M."/>
            <person name="Heiman D."/>
            <person name="Howarth C."/>
            <person name="Larimer J."/>
            <person name="Lui A."/>
            <person name="MacDonald P.J.P."/>
            <person name="McCowen C."/>
            <person name="Montmayeur A."/>
            <person name="Murphy C."/>
            <person name="Neiman D."/>
            <person name="Pearson M."/>
            <person name="Priest M."/>
            <person name="Roberts A."/>
            <person name="Saif S."/>
            <person name="Shea T."/>
            <person name="Sisk P."/>
            <person name="Stolte C."/>
            <person name="Sykes S."/>
            <person name="Wortman J."/>
            <person name="Nusbaum C."/>
            <person name="Birren B."/>
        </authorList>
    </citation>
    <scope>NUCLEOTIDE SEQUENCE [LARGE SCALE GENOMIC DNA]</scope>
    <source>
        <strain evidence="2 3">Th239</strain>
    </source>
</reference>
<feature type="signal peptide" evidence="1">
    <location>
        <begin position="1"/>
        <end position="27"/>
    </location>
</feature>
<evidence type="ECO:0008006" key="4">
    <source>
        <dbReference type="Google" id="ProtNLM"/>
    </source>
</evidence>
<name>J0ZNZ7_9HYPH</name>
<dbReference type="eggNOG" id="COG5342">
    <property type="taxonomic scope" value="Bacteria"/>
</dbReference>
<dbReference type="HOGENOM" id="CLU_107578_0_0_5"/>
<organism evidence="2 3">
    <name type="scientific">Bartonella tamiae Th239</name>
    <dbReference type="NCBI Taxonomy" id="1094558"/>
    <lineage>
        <taxon>Bacteria</taxon>
        <taxon>Pseudomonadati</taxon>
        <taxon>Pseudomonadota</taxon>
        <taxon>Alphaproteobacteria</taxon>
        <taxon>Hyphomicrobiales</taxon>
        <taxon>Bartonellaceae</taxon>
        <taxon>Bartonella</taxon>
    </lineage>
</organism>
<dbReference type="STRING" id="1094558.ME5_00694"/>
<dbReference type="InterPro" id="IPR038696">
    <property type="entry name" value="IalB_sf"/>
</dbReference>
<proteinExistence type="predicted"/>
<dbReference type="Proteomes" id="UP000008952">
    <property type="component" value="Unassembled WGS sequence"/>
</dbReference>
<gene>
    <name evidence="2" type="ORF">ME5_00694</name>
</gene>
<dbReference type="EMBL" id="AIMB01000007">
    <property type="protein sequence ID" value="EJF90293.1"/>
    <property type="molecule type" value="Genomic_DNA"/>
</dbReference>
<dbReference type="OrthoDB" id="7856957at2"/>